<dbReference type="EMBL" id="CDSF01000090">
    <property type="protein sequence ID" value="CEO99129.1"/>
    <property type="molecule type" value="Genomic_DNA"/>
</dbReference>
<organism evidence="1 2">
    <name type="scientific">Plasmodiophora brassicae</name>
    <name type="common">Clubroot disease agent</name>
    <dbReference type="NCBI Taxonomy" id="37360"/>
    <lineage>
        <taxon>Eukaryota</taxon>
        <taxon>Sar</taxon>
        <taxon>Rhizaria</taxon>
        <taxon>Endomyxa</taxon>
        <taxon>Phytomyxea</taxon>
        <taxon>Plasmodiophorida</taxon>
        <taxon>Plasmodiophoridae</taxon>
        <taxon>Plasmodiophora</taxon>
    </lineage>
</organism>
<reference evidence="1 2" key="1">
    <citation type="submission" date="2015-02" db="EMBL/GenBank/DDBJ databases">
        <authorList>
            <person name="Chooi Y.-H."/>
        </authorList>
    </citation>
    <scope>NUCLEOTIDE SEQUENCE [LARGE SCALE GENOMIC DNA]</scope>
    <source>
        <strain evidence="1">E3</strain>
    </source>
</reference>
<evidence type="ECO:0000313" key="2">
    <source>
        <dbReference type="Proteomes" id="UP000039324"/>
    </source>
</evidence>
<evidence type="ECO:0000313" key="1">
    <source>
        <dbReference type="EMBL" id="CEO99129.1"/>
    </source>
</evidence>
<sequence>LNRTQSGKRTEQAVPVAYCLNVNAPDAMAALAGTVGAATAAHGLRDDDGDAGRCRVCARERVLHSQGGCRRRRRHRYTNPRVLRVALVTVATSGRRESRFESHVQRIHCRRGRQGRHDCIHAVCIFRT</sequence>
<keyword evidence="2" id="KW-1185">Reference proteome</keyword>
<proteinExistence type="predicted"/>
<protein>
    <submittedName>
        <fullName evidence="1">Uncharacterized protein</fullName>
    </submittedName>
</protein>
<name>A0A0G4IVI9_PLABS</name>
<feature type="non-terminal residue" evidence="1">
    <location>
        <position position="1"/>
    </location>
</feature>
<dbReference type="AlphaFoldDB" id="A0A0G4IVI9"/>
<dbReference type="Proteomes" id="UP000039324">
    <property type="component" value="Unassembled WGS sequence"/>
</dbReference>
<gene>
    <name evidence="1" type="ORF">PBRA_001034</name>
</gene>
<accession>A0A0G4IVI9</accession>